<dbReference type="EMBL" id="JAULBC010000014">
    <property type="protein sequence ID" value="MEX6691176.1"/>
    <property type="molecule type" value="Genomic_DNA"/>
</dbReference>
<keyword evidence="1" id="KW-0732">Signal</keyword>
<keyword evidence="3" id="KW-1185">Reference proteome</keyword>
<feature type="signal peptide" evidence="1">
    <location>
        <begin position="1"/>
        <end position="21"/>
    </location>
</feature>
<reference evidence="2 3" key="1">
    <citation type="submission" date="2023-07" db="EMBL/GenBank/DDBJ databases">
        <authorList>
            <person name="Lian W.-H."/>
        </authorList>
    </citation>
    <scope>NUCLEOTIDE SEQUENCE [LARGE SCALE GENOMIC DNA]</scope>
    <source>
        <strain evidence="2 3">SYSU DXS3180</strain>
    </source>
</reference>
<proteinExistence type="predicted"/>
<protein>
    <submittedName>
        <fullName evidence="2">Uncharacterized protein</fullName>
    </submittedName>
</protein>
<evidence type="ECO:0000256" key="1">
    <source>
        <dbReference type="SAM" id="SignalP"/>
    </source>
</evidence>
<gene>
    <name evidence="2" type="ORF">QTN47_26945</name>
</gene>
<feature type="chain" id="PRO_5046632909" evidence="1">
    <location>
        <begin position="22"/>
        <end position="138"/>
    </location>
</feature>
<name>A0ABV3ZMR4_9BACT</name>
<sequence>MKLFSVFALIGFIICSNSIFAADSTYSRKNTLAAWQVTVPAKIPVNQLYELPVQLENKSAEEWTGYLVFELQDDSSHKVVDGLFSNVFPNQYFTLEKNGRAEIKFPFTVPASFHNNVHFVIKMYKKECIDTLIGRIKL</sequence>
<accession>A0ABV3ZMR4</accession>
<evidence type="ECO:0000313" key="3">
    <source>
        <dbReference type="Proteomes" id="UP001560573"/>
    </source>
</evidence>
<dbReference type="RefSeq" id="WP_369332592.1">
    <property type="nucleotide sequence ID" value="NZ_JAULBC010000014.1"/>
</dbReference>
<organism evidence="2 3">
    <name type="scientific">Danxiaibacter flavus</name>
    <dbReference type="NCBI Taxonomy" id="3049108"/>
    <lineage>
        <taxon>Bacteria</taxon>
        <taxon>Pseudomonadati</taxon>
        <taxon>Bacteroidota</taxon>
        <taxon>Chitinophagia</taxon>
        <taxon>Chitinophagales</taxon>
        <taxon>Chitinophagaceae</taxon>
        <taxon>Danxiaibacter</taxon>
    </lineage>
</organism>
<dbReference type="Proteomes" id="UP001560573">
    <property type="component" value="Unassembled WGS sequence"/>
</dbReference>
<evidence type="ECO:0000313" key="2">
    <source>
        <dbReference type="EMBL" id="MEX6691176.1"/>
    </source>
</evidence>
<comment type="caution">
    <text evidence="2">The sequence shown here is derived from an EMBL/GenBank/DDBJ whole genome shotgun (WGS) entry which is preliminary data.</text>
</comment>